<feature type="transmembrane region" description="Helical" evidence="6">
    <location>
        <begin position="37"/>
        <end position="61"/>
    </location>
</feature>
<evidence type="ECO:0000256" key="6">
    <source>
        <dbReference type="SAM" id="Phobius"/>
    </source>
</evidence>
<evidence type="ECO:0000256" key="5">
    <source>
        <dbReference type="SAM" id="MobiDB-lite"/>
    </source>
</evidence>
<sequence length="344" mass="37084">MSLLSWIVRPLAYISVPVFVLKTVAAVSPSGRYYVRIGMYVCSLTFIATWGAAIAACMASIGRRFDVNVVIARSFYLLASAVMDITVEIEGAEHLTTRPAVLMLNHQSFLDILVIGPLIPPRSSIMAKSSIRYTPLGPFMILSGAIFVDRGNNARAVRSLKAAGERMKAKRTSLWMFPEGTRHLAATPDLLPFKKGGFHLAVQAGIPIIPIVCENYFWLYRKGFFGKGVLKVKVLPPVDTTGMTAADASTLAVTVRQQMLDTLREISTKTNAMFPPAADTKIPPTVSAGSTESTTEINASPKVVPSNAPPVDELVTSKRSGGSEHGTETSTEEDEGMVLVGRPA</sequence>
<dbReference type="GO" id="GO:0003841">
    <property type="term" value="F:1-acylglycerol-3-phosphate O-acyltransferase activity"/>
    <property type="evidence" value="ECO:0007669"/>
    <property type="project" value="UniProtKB-UniRule"/>
</dbReference>
<comment type="domain">
    <text evidence="4">The HXXXXD motif is essential for acyltransferase activity and may constitute the binding site for the phosphate moiety of the glycerol-3-phosphate.</text>
</comment>
<feature type="domain" description="Phospholipid/glycerol acyltransferase" evidence="7">
    <location>
        <begin position="100"/>
        <end position="216"/>
    </location>
</feature>
<dbReference type="OrthoDB" id="202234at2759"/>
<dbReference type="InterPro" id="IPR002123">
    <property type="entry name" value="Plipid/glycerol_acylTrfase"/>
</dbReference>
<evidence type="ECO:0000259" key="7">
    <source>
        <dbReference type="SMART" id="SM00563"/>
    </source>
</evidence>
<dbReference type="STRING" id="1314674.A0A0D7B999"/>
<keyword evidence="6" id="KW-1133">Transmembrane helix</keyword>
<evidence type="ECO:0000256" key="1">
    <source>
        <dbReference type="ARBA" id="ARBA00008655"/>
    </source>
</evidence>
<dbReference type="SUPFAM" id="SSF69593">
    <property type="entry name" value="Glycerol-3-phosphate (1)-acyltransferase"/>
    <property type="match status" value="1"/>
</dbReference>
<dbReference type="CDD" id="cd07989">
    <property type="entry name" value="LPLAT_AGPAT-like"/>
    <property type="match status" value="1"/>
</dbReference>
<dbReference type="AlphaFoldDB" id="A0A0D7B999"/>
<keyword evidence="4" id="KW-1208">Phospholipid metabolism</keyword>
<dbReference type="InterPro" id="IPR004552">
    <property type="entry name" value="AGP_acyltrans"/>
</dbReference>
<feature type="region of interest" description="Disordered" evidence="5">
    <location>
        <begin position="274"/>
        <end position="344"/>
    </location>
</feature>
<dbReference type="EMBL" id="KN880546">
    <property type="protein sequence ID" value="KIY66699.1"/>
    <property type="molecule type" value="Genomic_DNA"/>
</dbReference>
<evidence type="ECO:0000313" key="8">
    <source>
        <dbReference type="EMBL" id="KIY66699.1"/>
    </source>
</evidence>
<keyword evidence="4" id="KW-0444">Lipid biosynthesis</keyword>
<comment type="similarity">
    <text evidence="1 4">Belongs to the 1-acyl-sn-glycerol-3-phosphate acyltransferase family.</text>
</comment>
<evidence type="ECO:0000313" key="9">
    <source>
        <dbReference type="Proteomes" id="UP000054007"/>
    </source>
</evidence>
<dbReference type="SMART" id="SM00563">
    <property type="entry name" value="PlsC"/>
    <property type="match status" value="1"/>
</dbReference>
<keyword evidence="6" id="KW-0472">Membrane</keyword>
<evidence type="ECO:0000256" key="3">
    <source>
        <dbReference type="ARBA" id="ARBA00023315"/>
    </source>
</evidence>
<dbReference type="GO" id="GO:0005783">
    <property type="term" value="C:endoplasmic reticulum"/>
    <property type="evidence" value="ECO:0007669"/>
    <property type="project" value="TreeGrafter"/>
</dbReference>
<name>A0A0D7B999_9AGAR</name>
<feature type="compositionally biased region" description="Polar residues" evidence="5">
    <location>
        <begin position="287"/>
        <end position="298"/>
    </location>
</feature>
<keyword evidence="9" id="KW-1185">Reference proteome</keyword>
<dbReference type="Proteomes" id="UP000054007">
    <property type="component" value="Unassembled WGS sequence"/>
</dbReference>
<dbReference type="PANTHER" id="PTHR10434:SF11">
    <property type="entry name" value="1-ACYL-SN-GLYCEROL-3-PHOSPHATE ACYLTRANSFERASE"/>
    <property type="match status" value="1"/>
</dbReference>
<comment type="catalytic activity">
    <reaction evidence="4">
        <text>a 1-acyl-sn-glycero-3-phosphate + an acyl-CoA = a 1,2-diacyl-sn-glycero-3-phosphate + CoA</text>
        <dbReference type="Rhea" id="RHEA:19709"/>
        <dbReference type="ChEBI" id="CHEBI:57287"/>
        <dbReference type="ChEBI" id="CHEBI:57970"/>
        <dbReference type="ChEBI" id="CHEBI:58342"/>
        <dbReference type="ChEBI" id="CHEBI:58608"/>
        <dbReference type="EC" id="2.3.1.51"/>
    </reaction>
</comment>
<keyword evidence="4" id="KW-0443">Lipid metabolism</keyword>
<keyword evidence="3 4" id="KW-0012">Acyltransferase</keyword>
<evidence type="ECO:0000256" key="2">
    <source>
        <dbReference type="ARBA" id="ARBA00022679"/>
    </source>
</evidence>
<proteinExistence type="inferred from homology"/>
<dbReference type="EC" id="2.3.1.51" evidence="4"/>
<dbReference type="Pfam" id="PF01553">
    <property type="entry name" value="Acyltransferase"/>
    <property type="match status" value="1"/>
</dbReference>
<feature type="transmembrane region" description="Helical" evidence="6">
    <location>
        <begin position="6"/>
        <end position="25"/>
    </location>
</feature>
<protein>
    <recommendedName>
        <fullName evidence="4">1-acyl-sn-glycerol-3-phosphate acyltransferase</fullName>
        <ecNumber evidence="4">2.3.1.51</ecNumber>
    </recommendedName>
</protein>
<dbReference type="GO" id="GO:0006654">
    <property type="term" value="P:phosphatidic acid biosynthetic process"/>
    <property type="evidence" value="ECO:0007669"/>
    <property type="project" value="TreeGrafter"/>
</dbReference>
<dbReference type="NCBIfam" id="TIGR00530">
    <property type="entry name" value="AGP_acyltrn"/>
    <property type="match status" value="1"/>
</dbReference>
<reference evidence="8 9" key="1">
    <citation type="journal article" date="2015" name="Fungal Genet. Biol.">
        <title>Evolution of novel wood decay mechanisms in Agaricales revealed by the genome sequences of Fistulina hepatica and Cylindrobasidium torrendii.</title>
        <authorList>
            <person name="Floudas D."/>
            <person name="Held B.W."/>
            <person name="Riley R."/>
            <person name="Nagy L.G."/>
            <person name="Koehler G."/>
            <person name="Ransdell A.S."/>
            <person name="Younus H."/>
            <person name="Chow J."/>
            <person name="Chiniquy J."/>
            <person name="Lipzen A."/>
            <person name="Tritt A."/>
            <person name="Sun H."/>
            <person name="Haridas S."/>
            <person name="LaButti K."/>
            <person name="Ohm R.A."/>
            <person name="Kues U."/>
            <person name="Blanchette R.A."/>
            <person name="Grigoriev I.V."/>
            <person name="Minto R.E."/>
            <person name="Hibbett D.S."/>
        </authorList>
    </citation>
    <scope>NUCLEOTIDE SEQUENCE [LARGE SCALE GENOMIC DNA]</scope>
    <source>
        <strain evidence="8 9">FP15055 ss-10</strain>
    </source>
</reference>
<dbReference type="PANTHER" id="PTHR10434">
    <property type="entry name" value="1-ACYL-SN-GLYCEROL-3-PHOSPHATE ACYLTRANSFERASE"/>
    <property type="match status" value="1"/>
</dbReference>
<keyword evidence="6" id="KW-0812">Transmembrane</keyword>
<dbReference type="GO" id="GO:0016020">
    <property type="term" value="C:membrane"/>
    <property type="evidence" value="ECO:0007669"/>
    <property type="project" value="InterPro"/>
</dbReference>
<keyword evidence="2 4" id="KW-0808">Transferase</keyword>
<keyword evidence="4" id="KW-0594">Phospholipid biosynthesis</keyword>
<accession>A0A0D7B999</accession>
<organism evidence="8 9">
    <name type="scientific">Cylindrobasidium torrendii FP15055 ss-10</name>
    <dbReference type="NCBI Taxonomy" id="1314674"/>
    <lineage>
        <taxon>Eukaryota</taxon>
        <taxon>Fungi</taxon>
        <taxon>Dikarya</taxon>
        <taxon>Basidiomycota</taxon>
        <taxon>Agaricomycotina</taxon>
        <taxon>Agaricomycetes</taxon>
        <taxon>Agaricomycetidae</taxon>
        <taxon>Agaricales</taxon>
        <taxon>Marasmiineae</taxon>
        <taxon>Physalacriaceae</taxon>
        <taxon>Cylindrobasidium</taxon>
    </lineage>
</organism>
<gene>
    <name evidence="8" type="ORF">CYLTODRAFT_377333</name>
</gene>
<evidence type="ECO:0000256" key="4">
    <source>
        <dbReference type="RuleBase" id="RU361267"/>
    </source>
</evidence>